<sequence>MSKYYDLLITIMLILTAYPAVIFLCSIYKRPKNWEAKNKKKTFSLAIILLFGSSIIIWGSFIEPKIIVVNKQEIDLAKIDKPIKIALISDLHVGPYKKADWVKKVVKKILDLKPDLVFIAGDNLYNSEYNPKEISYLAPLAELAKQIPTYDINGNHEYGIGDGKNWNKKHIYNADWSIEMQTTMKKLGAHYLANDLNIITVQDQSFYLFGGDSILAGKLDFSILKNRTEDLATIALIHNPLFLFITDYPKMDLTLSGHTHGGQIRLPFLGPIGRVDNLIPTNFYQGLHDLPNGNKIFVTSGIGESGPRARLFNPPEIVLITVE</sequence>
<feature type="transmembrane region" description="Helical" evidence="1">
    <location>
        <begin position="6"/>
        <end position="30"/>
    </location>
</feature>
<dbReference type="SUPFAM" id="SSF56300">
    <property type="entry name" value="Metallo-dependent phosphatases"/>
    <property type="match status" value="1"/>
</dbReference>
<comment type="caution">
    <text evidence="3">The sequence shown here is derived from an EMBL/GenBank/DDBJ whole genome shotgun (WGS) entry which is preliminary data.</text>
</comment>
<dbReference type="InterPro" id="IPR004843">
    <property type="entry name" value="Calcineurin-like_PHP"/>
</dbReference>
<keyword evidence="1" id="KW-1133">Transmembrane helix</keyword>
<dbReference type="Proteomes" id="UP000229449">
    <property type="component" value="Unassembled WGS sequence"/>
</dbReference>
<feature type="transmembrane region" description="Helical" evidence="1">
    <location>
        <begin position="42"/>
        <end position="61"/>
    </location>
</feature>
<dbReference type="Pfam" id="PF00149">
    <property type="entry name" value="Metallophos"/>
    <property type="match status" value="1"/>
</dbReference>
<dbReference type="CDD" id="cd07385">
    <property type="entry name" value="MPP_YkuE_C"/>
    <property type="match status" value="1"/>
</dbReference>
<name>A0A2M7RA29_9BACT</name>
<evidence type="ECO:0000259" key="2">
    <source>
        <dbReference type="Pfam" id="PF00149"/>
    </source>
</evidence>
<dbReference type="GO" id="GO:0016787">
    <property type="term" value="F:hydrolase activity"/>
    <property type="evidence" value="ECO:0007669"/>
    <property type="project" value="InterPro"/>
</dbReference>
<proteinExistence type="predicted"/>
<gene>
    <name evidence="3" type="ORF">COY69_00725</name>
</gene>
<feature type="domain" description="Calcineurin-like phosphoesterase" evidence="2">
    <location>
        <begin position="83"/>
        <end position="261"/>
    </location>
</feature>
<dbReference type="AlphaFoldDB" id="A0A2M7RA29"/>
<evidence type="ECO:0000313" key="3">
    <source>
        <dbReference type="EMBL" id="PIY93613.1"/>
    </source>
</evidence>
<dbReference type="Gene3D" id="3.60.21.10">
    <property type="match status" value="1"/>
</dbReference>
<dbReference type="InterPro" id="IPR051158">
    <property type="entry name" value="Metallophosphoesterase_sf"/>
</dbReference>
<dbReference type="PANTHER" id="PTHR31302">
    <property type="entry name" value="TRANSMEMBRANE PROTEIN WITH METALLOPHOSPHOESTERASE DOMAIN-RELATED"/>
    <property type="match status" value="1"/>
</dbReference>
<organism evidence="3 4">
    <name type="scientific">Candidatus Magasanikbacteria bacterium CG_4_10_14_0_8_um_filter_32_14</name>
    <dbReference type="NCBI Taxonomy" id="1974640"/>
    <lineage>
        <taxon>Bacteria</taxon>
        <taxon>Candidatus Magasanikiibacteriota</taxon>
    </lineage>
</organism>
<evidence type="ECO:0000313" key="4">
    <source>
        <dbReference type="Proteomes" id="UP000229449"/>
    </source>
</evidence>
<keyword evidence="1" id="KW-0812">Transmembrane</keyword>
<reference evidence="4" key="1">
    <citation type="submission" date="2017-09" db="EMBL/GenBank/DDBJ databases">
        <title>Depth-based differentiation of microbial function through sediment-hosted aquifers and enrichment of novel symbionts in the deep terrestrial subsurface.</title>
        <authorList>
            <person name="Probst A.J."/>
            <person name="Ladd B."/>
            <person name="Jarett J.K."/>
            <person name="Geller-Mcgrath D.E."/>
            <person name="Sieber C.M.K."/>
            <person name="Emerson J.B."/>
            <person name="Anantharaman K."/>
            <person name="Thomas B.C."/>
            <person name="Malmstrom R."/>
            <person name="Stieglmeier M."/>
            <person name="Klingl A."/>
            <person name="Woyke T."/>
            <person name="Ryan C.M."/>
            <person name="Banfield J.F."/>
        </authorList>
    </citation>
    <scope>NUCLEOTIDE SEQUENCE [LARGE SCALE GENOMIC DNA]</scope>
</reference>
<evidence type="ECO:0000256" key="1">
    <source>
        <dbReference type="SAM" id="Phobius"/>
    </source>
</evidence>
<dbReference type="EMBL" id="PFMA01000021">
    <property type="protein sequence ID" value="PIY93613.1"/>
    <property type="molecule type" value="Genomic_DNA"/>
</dbReference>
<dbReference type="PANTHER" id="PTHR31302:SF0">
    <property type="entry name" value="TRANSMEMBRANE PROTEIN WITH METALLOPHOSPHOESTERASE DOMAIN"/>
    <property type="match status" value="1"/>
</dbReference>
<accession>A0A2M7RA29</accession>
<protein>
    <recommendedName>
        <fullName evidence="2">Calcineurin-like phosphoesterase domain-containing protein</fullName>
    </recommendedName>
</protein>
<dbReference type="InterPro" id="IPR029052">
    <property type="entry name" value="Metallo-depent_PP-like"/>
</dbReference>
<keyword evidence="1" id="KW-0472">Membrane</keyword>